<protein>
    <recommendedName>
        <fullName evidence="3">Gfo/Idh/MocA-like oxidoreductase C-terminal domain-containing protein</fullName>
    </recommendedName>
</protein>
<proteinExistence type="predicted"/>
<keyword evidence="1" id="KW-0560">Oxidoreductase</keyword>
<feature type="non-terminal residue" evidence="2">
    <location>
        <position position="268"/>
    </location>
</feature>
<evidence type="ECO:0000313" key="2">
    <source>
        <dbReference type="EMBL" id="SVD74106.1"/>
    </source>
</evidence>
<dbReference type="SUPFAM" id="SSF51735">
    <property type="entry name" value="NAD(P)-binding Rossmann-fold domains"/>
    <property type="match status" value="1"/>
</dbReference>
<feature type="non-terminal residue" evidence="2">
    <location>
        <position position="1"/>
    </location>
</feature>
<dbReference type="AlphaFoldDB" id="A0A382XSU4"/>
<reference evidence="2" key="1">
    <citation type="submission" date="2018-05" db="EMBL/GenBank/DDBJ databases">
        <authorList>
            <person name="Lanie J.A."/>
            <person name="Ng W.-L."/>
            <person name="Kazmierczak K.M."/>
            <person name="Andrzejewski T.M."/>
            <person name="Davidsen T.M."/>
            <person name="Wayne K.J."/>
            <person name="Tettelin H."/>
            <person name="Glass J.I."/>
            <person name="Rusch D."/>
            <person name="Podicherti R."/>
            <person name="Tsui H.-C.T."/>
            <person name="Winkler M.E."/>
        </authorList>
    </citation>
    <scope>NUCLEOTIDE SEQUENCE</scope>
</reference>
<dbReference type="InterPro" id="IPR050463">
    <property type="entry name" value="Gfo/Idh/MocA_oxidrdct_glycsds"/>
</dbReference>
<dbReference type="Gene3D" id="3.30.360.10">
    <property type="entry name" value="Dihydrodipicolinate Reductase, domain 2"/>
    <property type="match status" value="1"/>
</dbReference>
<dbReference type="EMBL" id="UINC01170187">
    <property type="protein sequence ID" value="SVD74106.1"/>
    <property type="molecule type" value="Genomic_DNA"/>
</dbReference>
<accession>A0A382XSU4</accession>
<dbReference type="Gene3D" id="3.40.50.720">
    <property type="entry name" value="NAD(P)-binding Rossmann-like Domain"/>
    <property type="match status" value="1"/>
</dbReference>
<name>A0A382XSU4_9ZZZZ</name>
<evidence type="ECO:0008006" key="3">
    <source>
        <dbReference type="Google" id="ProtNLM"/>
    </source>
</evidence>
<evidence type="ECO:0000256" key="1">
    <source>
        <dbReference type="ARBA" id="ARBA00023002"/>
    </source>
</evidence>
<sequence>PDTHAELSCSALEAGKHVFCQARMADTLEGAQRMMKVAEAHPGQVNMLCPPPHRMPWESYILQSMKEERFGNPLEIRISCTNGSGFSPLSFRDKVEFSGLQIMFVGIWAETLISWFGEYESLSADFSTPVSVKNDPNGNAVTMKIPQVVNISGRLESGVHVSEYHSGVSLNETLNLLEVFTDRGTLRIQAMTKLEWAERGGEFKSVQVPDNLQRDWQVEADFIAAVRLAMAGTPASERQVCPDFSEGVRYMRKMAAVYLSVNESRMVN</sequence>
<organism evidence="2">
    <name type="scientific">marine metagenome</name>
    <dbReference type="NCBI Taxonomy" id="408172"/>
    <lineage>
        <taxon>unclassified sequences</taxon>
        <taxon>metagenomes</taxon>
        <taxon>ecological metagenomes</taxon>
    </lineage>
</organism>
<dbReference type="GO" id="GO:0016491">
    <property type="term" value="F:oxidoreductase activity"/>
    <property type="evidence" value="ECO:0007669"/>
    <property type="project" value="UniProtKB-KW"/>
</dbReference>
<dbReference type="SUPFAM" id="SSF55347">
    <property type="entry name" value="Glyceraldehyde-3-phosphate dehydrogenase-like, C-terminal domain"/>
    <property type="match status" value="1"/>
</dbReference>
<gene>
    <name evidence="2" type="ORF">METZ01_LOCUS426960</name>
</gene>
<dbReference type="PANTHER" id="PTHR43818">
    <property type="entry name" value="BCDNA.GH03377"/>
    <property type="match status" value="1"/>
</dbReference>
<dbReference type="PANTHER" id="PTHR43818:SF11">
    <property type="entry name" value="BCDNA.GH03377"/>
    <property type="match status" value="1"/>
</dbReference>
<dbReference type="InterPro" id="IPR036291">
    <property type="entry name" value="NAD(P)-bd_dom_sf"/>
</dbReference>